<proteinExistence type="predicted"/>
<evidence type="ECO:0000313" key="3">
    <source>
        <dbReference type="Proteomes" id="UP000199225"/>
    </source>
</evidence>
<dbReference type="AlphaFoldDB" id="A0A1G8QWF1"/>
<feature type="transmembrane region" description="Helical" evidence="1">
    <location>
        <begin position="120"/>
        <end position="140"/>
    </location>
</feature>
<dbReference type="Proteomes" id="UP000199225">
    <property type="component" value="Unassembled WGS sequence"/>
</dbReference>
<evidence type="ECO:0000256" key="1">
    <source>
        <dbReference type="SAM" id="Phobius"/>
    </source>
</evidence>
<feature type="transmembrane region" description="Helical" evidence="1">
    <location>
        <begin position="39"/>
        <end position="58"/>
    </location>
</feature>
<reference evidence="3" key="1">
    <citation type="submission" date="2016-10" db="EMBL/GenBank/DDBJ databases">
        <authorList>
            <person name="Varghese N."/>
            <person name="Submissions S."/>
        </authorList>
    </citation>
    <scope>NUCLEOTIDE SEQUENCE [LARGE SCALE GENOMIC DNA]</scope>
    <source>
        <strain evidence="3">DSM 4771</strain>
    </source>
</reference>
<feature type="transmembrane region" description="Helical" evidence="1">
    <location>
        <begin position="70"/>
        <end position="88"/>
    </location>
</feature>
<keyword evidence="3" id="KW-1185">Reference proteome</keyword>
<keyword evidence="1" id="KW-0812">Transmembrane</keyword>
<dbReference type="EMBL" id="FNEV01000002">
    <property type="protein sequence ID" value="SDJ09017.1"/>
    <property type="molecule type" value="Genomic_DNA"/>
</dbReference>
<sequence length="153" mass="17588">MSFTDVLEINIKPFVYHTCIIMIGLGTIAATWNTSKNEGVFVAFILMILLHYVGGFLLTDHHSRYKNLSSVLLVFIFNFSLALYVQYFDYELQSLIGSVVFAFKLPFLYILGWHGPNYPLLVAFLPSLLLWLGLESKLLINSYRRILLDRNTT</sequence>
<keyword evidence="1" id="KW-1133">Transmembrane helix</keyword>
<evidence type="ECO:0000313" key="2">
    <source>
        <dbReference type="EMBL" id="SDJ09017.1"/>
    </source>
</evidence>
<name>A0A1G8QWF1_9BACI</name>
<dbReference type="STRING" id="86666.SAMN04490247_0670"/>
<gene>
    <name evidence="2" type="ORF">SAMN04490247_0670</name>
</gene>
<accession>A0A1G8QWF1</accession>
<protein>
    <submittedName>
        <fullName evidence="2">Uncharacterized protein</fullName>
    </submittedName>
</protein>
<feature type="transmembrane region" description="Helical" evidence="1">
    <location>
        <begin position="14"/>
        <end position="32"/>
    </location>
</feature>
<keyword evidence="1" id="KW-0472">Membrane</keyword>
<organism evidence="2 3">
    <name type="scientific">Salimicrobium halophilum</name>
    <dbReference type="NCBI Taxonomy" id="86666"/>
    <lineage>
        <taxon>Bacteria</taxon>
        <taxon>Bacillati</taxon>
        <taxon>Bacillota</taxon>
        <taxon>Bacilli</taxon>
        <taxon>Bacillales</taxon>
        <taxon>Bacillaceae</taxon>
        <taxon>Salimicrobium</taxon>
    </lineage>
</organism>